<comment type="caution">
    <text evidence="2">The sequence shown here is derived from an EMBL/GenBank/DDBJ whole genome shotgun (WGS) entry which is preliminary data.</text>
</comment>
<feature type="non-terminal residue" evidence="2">
    <location>
        <position position="1"/>
    </location>
</feature>
<protein>
    <recommendedName>
        <fullName evidence="3">Glycosyl transferase family 1 domain-containing protein</fullName>
    </recommendedName>
</protein>
<dbReference type="AlphaFoldDB" id="X0W9H7"/>
<evidence type="ECO:0000313" key="2">
    <source>
        <dbReference type="EMBL" id="GAG27589.1"/>
    </source>
</evidence>
<accession>X0W9H7</accession>
<dbReference type="EMBL" id="BARS01031032">
    <property type="protein sequence ID" value="GAG27589.1"/>
    <property type="molecule type" value="Genomic_DNA"/>
</dbReference>
<keyword evidence="1" id="KW-0812">Transmembrane</keyword>
<feature type="transmembrane region" description="Helical" evidence="1">
    <location>
        <begin position="44"/>
        <end position="64"/>
    </location>
</feature>
<organism evidence="2">
    <name type="scientific">marine sediment metagenome</name>
    <dbReference type="NCBI Taxonomy" id="412755"/>
    <lineage>
        <taxon>unclassified sequences</taxon>
        <taxon>metagenomes</taxon>
        <taxon>ecological metagenomes</taxon>
    </lineage>
</organism>
<feature type="non-terminal residue" evidence="2">
    <location>
        <position position="262"/>
    </location>
</feature>
<dbReference type="SUPFAM" id="SSF53756">
    <property type="entry name" value="UDP-Glycosyltransferase/glycogen phosphorylase"/>
    <property type="match status" value="1"/>
</dbReference>
<reference evidence="2" key="1">
    <citation type="journal article" date="2014" name="Front. Microbiol.">
        <title>High frequency of phylogenetically diverse reductive dehalogenase-homologous genes in deep subseafloor sedimentary metagenomes.</title>
        <authorList>
            <person name="Kawai M."/>
            <person name="Futagami T."/>
            <person name="Toyoda A."/>
            <person name="Takaki Y."/>
            <person name="Nishi S."/>
            <person name="Hori S."/>
            <person name="Arai W."/>
            <person name="Tsubouchi T."/>
            <person name="Morono Y."/>
            <person name="Uchiyama I."/>
            <person name="Ito T."/>
            <person name="Fujiyama A."/>
            <person name="Inagaki F."/>
            <person name="Takami H."/>
        </authorList>
    </citation>
    <scope>NUCLEOTIDE SEQUENCE</scope>
    <source>
        <strain evidence="2">Expedition CK06-06</strain>
    </source>
</reference>
<name>X0W9H7_9ZZZZ</name>
<gene>
    <name evidence="2" type="ORF">S01H1_48326</name>
</gene>
<sequence>KGIQIKRVWGTRFPKLSFIGKFINQITYALSVFFHLLFDSSKRPILVVTNPPFLGVICAILRAIGGKPYIYLIFDVYPDTAIKLGVLKEKGLIAKLWDQWNRFILKYASTVIVLGRCMKEVIINKGKSISYLTDKTHLIHVWSDDRKIKPVEKKENPFVEKWNLDGKFVVSYSGNMGRFHDMETIVYAAKNLKKYKDILFLFIGEGYKKRWIKEFAVKWKLTNCQFNTYVNRSDLGLSLACADVGLVSLSRGQEGLSVPSKT</sequence>
<dbReference type="Gene3D" id="3.40.50.2000">
    <property type="entry name" value="Glycogen Phosphorylase B"/>
    <property type="match status" value="2"/>
</dbReference>
<evidence type="ECO:0008006" key="3">
    <source>
        <dbReference type="Google" id="ProtNLM"/>
    </source>
</evidence>
<evidence type="ECO:0000256" key="1">
    <source>
        <dbReference type="SAM" id="Phobius"/>
    </source>
</evidence>
<feature type="transmembrane region" description="Helical" evidence="1">
    <location>
        <begin position="21"/>
        <end position="38"/>
    </location>
</feature>
<keyword evidence="1" id="KW-0472">Membrane</keyword>
<proteinExistence type="predicted"/>
<dbReference type="CDD" id="cd03794">
    <property type="entry name" value="GT4_WbuB-like"/>
    <property type="match status" value="1"/>
</dbReference>
<keyword evidence="1" id="KW-1133">Transmembrane helix</keyword>